<dbReference type="Pfam" id="PF13270">
    <property type="entry name" value="CCDC28"/>
    <property type="match status" value="1"/>
</dbReference>
<comment type="caution">
    <text evidence="2">The sequence shown here is derived from an EMBL/GenBank/DDBJ whole genome shotgun (WGS) entry which is preliminary data.</text>
</comment>
<feature type="region of interest" description="Disordered" evidence="1">
    <location>
        <begin position="1"/>
        <end position="104"/>
    </location>
</feature>
<evidence type="ECO:0000313" key="2">
    <source>
        <dbReference type="EMBL" id="KAI2657946.1"/>
    </source>
</evidence>
<protein>
    <submittedName>
        <fullName evidence="2">Coiled-coil domain-containing protein 28B</fullName>
    </submittedName>
</protein>
<evidence type="ECO:0000256" key="1">
    <source>
        <dbReference type="SAM" id="MobiDB-lite"/>
    </source>
</evidence>
<reference evidence="2 3" key="1">
    <citation type="submission" date="2022-01" db="EMBL/GenBank/DDBJ databases">
        <title>A high-quality chromosome-level genome assembly of rohu carp, Labeo rohita.</title>
        <authorList>
            <person name="Arick M.A. II"/>
            <person name="Hsu C.-Y."/>
            <person name="Magbanua Z."/>
            <person name="Pechanova O."/>
            <person name="Grover C."/>
            <person name="Miller E."/>
            <person name="Thrash A."/>
            <person name="Ezzel L."/>
            <person name="Alam S."/>
            <person name="Benzie J."/>
            <person name="Hamilton M."/>
            <person name="Karsi A."/>
            <person name="Lawrence M.L."/>
            <person name="Peterson D.G."/>
        </authorList>
    </citation>
    <scope>NUCLEOTIDE SEQUENCE [LARGE SCALE GENOMIC DNA]</scope>
    <source>
        <strain evidence="3">BAU-BD-2019</strain>
        <tissue evidence="2">Blood</tissue>
    </source>
</reference>
<feature type="region of interest" description="Disordered" evidence="1">
    <location>
        <begin position="291"/>
        <end position="330"/>
    </location>
</feature>
<feature type="compositionally biased region" description="Basic and acidic residues" evidence="1">
    <location>
        <begin position="291"/>
        <end position="302"/>
    </location>
</feature>
<dbReference type="Proteomes" id="UP000830375">
    <property type="component" value="Unassembled WGS sequence"/>
</dbReference>
<dbReference type="PROSITE" id="PS50096">
    <property type="entry name" value="IQ"/>
    <property type="match status" value="1"/>
</dbReference>
<name>A0ABQ8M5X1_LABRO</name>
<evidence type="ECO:0000313" key="3">
    <source>
        <dbReference type="Proteomes" id="UP000830375"/>
    </source>
</evidence>
<dbReference type="PANTHER" id="PTHR13400">
    <property type="entry name" value="CHEMOKINE C-C MOTIF RECEPTOR 1"/>
    <property type="match status" value="1"/>
</dbReference>
<gene>
    <name evidence="2" type="ORF">H4Q32_009378</name>
</gene>
<proteinExistence type="predicted"/>
<organism evidence="2 3">
    <name type="scientific">Labeo rohita</name>
    <name type="common">Indian major carp</name>
    <name type="synonym">Cyprinus rohita</name>
    <dbReference type="NCBI Taxonomy" id="84645"/>
    <lineage>
        <taxon>Eukaryota</taxon>
        <taxon>Metazoa</taxon>
        <taxon>Chordata</taxon>
        <taxon>Craniata</taxon>
        <taxon>Vertebrata</taxon>
        <taxon>Euteleostomi</taxon>
        <taxon>Actinopterygii</taxon>
        <taxon>Neopterygii</taxon>
        <taxon>Teleostei</taxon>
        <taxon>Ostariophysi</taxon>
        <taxon>Cypriniformes</taxon>
        <taxon>Cyprinidae</taxon>
        <taxon>Labeoninae</taxon>
        <taxon>Labeonini</taxon>
        <taxon>Labeo</taxon>
    </lineage>
</organism>
<dbReference type="EMBL" id="JACTAM010000013">
    <property type="protein sequence ID" value="KAI2657946.1"/>
    <property type="molecule type" value="Genomic_DNA"/>
</dbReference>
<dbReference type="PANTHER" id="PTHR13400:SF2">
    <property type="entry name" value="COILED-COIL DOMAIN-CONTAINING PROTEIN 28B"/>
    <property type="match status" value="1"/>
</dbReference>
<keyword evidence="3" id="KW-1185">Reference proteome</keyword>
<feature type="compositionally biased region" description="Polar residues" evidence="1">
    <location>
        <begin position="95"/>
        <end position="104"/>
    </location>
</feature>
<sequence length="418" mass="47101">MEDKRKKRSPKVSLPQPPPPPINPRKLAVLPASKSATFSLGLPQPPSPKPRGKYKRSVGAMGPSKEALAVPVVPPKNTRPHREKPRAPQPAGPSRVSQSSSPLQHSFLTDVSDVREMEGGLLNLLNDFHSGKLQAFGKVCSFEQLEHVREMQERLARLHFSLDSHVEELNSTWQKIKTYPRPPAPEAGNQTQLTIKSLCRPKPKLPWLQLNCNMRKVKLILCTLQAHCRGYVMRKCLSLVRTQFEQIVREIDGGLDHLQWRGNIIAKPHFTDTESLLLQYERSRIQSHDLLDNSEKEQKIENDESDDSLPQSEIQVPERDEATETTSRDASIPVDGIVDKRGENVAVQNLMDDSTTLFSTVNSNVSYCSLFQTGSNLHSVLKDKAHTPDSLKQHRSTLAMELLWIQQAISSRKKVRKV</sequence>
<feature type="compositionally biased region" description="Basic residues" evidence="1">
    <location>
        <begin position="1"/>
        <end position="10"/>
    </location>
</feature>
<accession>A0ABQ8M5X1</accession>
<dbReference type="InterPro" id="IPR025271">
    <property type="entry name" value="CCDC28"/>
</dbReference>